<dbReference type="PIRSF" id="PIRSF006173">
    <property type="entry name" value="UCP006173"/>
    <property type="match status" value="1"/>
</dbReference>
<comment type="similarity">
    <text evidence="1">Belongs to the UPF0260 family.</text>
</comment>
<dbReference type="InterPro" id="IPR005358">
    <property type="entry name" value="Puta_zinc/iron-chelating_dom"/>
</dbReference>
<protein>
    <recommendedName>
        <fullName evidence="1">UPF0260 protein AB0763_04955</fullName>
    </recommendedName>
</protein>
<dbReference type="RefSeq" id="WP_306101350.1">
    <property type="nucleotide sequence ID" value="NZ_CP162601.1"/>
</dbReference>
<accession>A0AB39HH72</accession>
<dbReference type="PANTHER" id="PTHR37421">
    <property type="entry name" value="UPF0260 PROTEIN YCGN"/>
    <property type="match status" value="1"/>
</dbReference>
<evidence type="ECO:0000256" key="1">
    <source>
        <dbReference type="HAMAP-Rule" id="MF_00676"/>
    </source>
</evidence>
<dbReference type="Pfam" id="PF03692">
    <property type="entry name" value="CxxCxxCC"/>
    <property type="match status" value="1"/>
</dbReference>
<dbReference type="EMBL" id="CP162601">
    <property type="protein sequence ID" value="XDK25990.1"/>
    <property type="molecule type" value="Genomic_DNA"/>
</dbReference>
<dbReference type="NCBIfam" id="NF003507">
    <property type="entry name" value="PRK05170.2-5"/>
    <property type="match status" value="1"/>
</dbReference>
<name>A0AB39HH72_9VIBR</name>
<sequence length="150" mass="17100">MNSTTQPFWQTKTLEAMSEDEWESLCDGCGKCCLHKLMDEDTEEVYYTNVACSWLNDQTCSCKDYANRFESGESCLKLSREKIAEFHWLPNTCAYRLLAEGKSLPVWHPLITGSKDAMHGAGESVKDQVVYEIDVIDWEDHIINHPGRSG</sequence>
<dbReference type="KEGG" id="vih:AB0763_04955"/>
<dbReference type="NCBIfam" id="NF003503">
    <property type="entry name" value="PRK05170.2-1"/>
    <property type="match status" value="1"/>
</dbReference>
<dbReference type="HAMAP" id="MF_00676">
    <property type="entry name" value="UPF0260"/>
    <property type="match status" value="1"/>
</dbReference>
<dbReference type="AlphaFoldDB" id="A0AB39HH72"/>
<dbReference type="InterPro" id="IPR008228">
    <property type="entry name" value="UCP006173"/>
</dbReference>
<gene>
    <name evidence="2" type="ORF">AB0763_04955</name>
</gene>
<dbReference type="NCBIfam" id="NF003501">
    <property type="entry name" value="PRK05170.1-5"/>
    <property type="match status" value="1"/>
</dbReference>
<dbReference type="PANTHER" id="PTHR37421:SF1">
    <property type="entry name" value="UPF0260 PROTEIN YCGN"/>
    <property type="match status" value="1"/>
</dbReference>
<reference evidence="2" key="1">
    <citation type="submission" date="2024-07" db="EMBL/GenBank/DDBJ databases">
        <title>Genome Analysis of a Potential Novel Vibrio Species Secreting pH- and Thermo-stable Alginate Lyase and its Application in Producing Alginate Oligosaccharides.</title>
        <authorList>
            <person name="Huang H."/>
            <person name="Bao K."/>
        </authorList>
    </citation>
    <scope>NUCLEOTIDE SEQUENCE</scope>
    <source>
        <strain evidence="2">HB236076</strain>
    </source>
</reference>
<evidence type="ECO:0000313" key="2">
    <source>
        <dbReference type="EMBL" id="XDK25990.1"/>
    </source>
</evidence>
<organism evidence="2">
    <name type="scientific">Vibrio sp. HB236076</name>
    <dbReference type="NCBI Taxonomy" id="3232307"/>
    <lineage>
        <taxon>Bacteria</taxon>
        <taxon>Pseudomonadati</taxon>
        <taxon>Pseudomonadota</taxon>
        <taxon>Gammaproteobacteria</taxon>
        <taxon>Vibrionales</taxon>
        <taxon>Vibrionaceae</taxon>
        <taxon>Vibrio</taxon>
    </lineage>
</organism>
<proteinExistence type="inferred from homology"/>